<dbReference type="Proteomes" id="UP000247498">
    <property type="component" value="Unassembled WGS sequence"/>
</dbReference>
<comment type="similarity">
    <text evidence="1">Belongs to the short-chain dehydrogenases/reductases (SDR) family.</text>
</comment>
<dbReference type="InterPro" id="IPR002347">
    <property type="entry name" value="SDR_fam"/>
</dbReference>
<accession>A0A2V0PCS0</accession>
<evidence type="ECO:0000313" key="4">
    <source>
        <dbReference type="Proteomes" id="UP000247498"/>
    </source>
</evidence>
<organism evidence="3 4">
    <name type="scientific">Raphidocelis subcapitata</name>
    <dbReference type="NCBI Taxonomy" id="307507"/>
    <lineage>
        <taxon>Eukaryota</taxon>
        <taxon>Viridiplantae</taxon>
        <taxon>Chlorophyta</taxon>
        <taxon>core chlorophytes</taxon>
        <taxon>Chlorophyceae</taxon>
        <taxon>CS clade</taxon>
        <taxon>Sphaeropleales</taxon>
        <taxon>Selenastraceae</taxon>
        <taxon>Raphidocelis</taxon>
    </lineage>
</organism>
<evidence type="ECO:0008006" key="5">
    <source>
        <dbReference type="Google" id="ProtNLM"/>
    </source>
</evidence>
<dbReference type="Gene3D" id="3.40.50.720">
    <property type="entry name" value="NAD(P)-binding Rossmann-like Domain"/>
    <property type="match status" value="1"/>
</dbReference>
<evidence type="ECO:0000256" key="1">
    <source>
        <dbReference type="ARBA" id="ARBA00006484"/>
    </source>
</evidence>
<dbReference type="AlphaFoldDB" id="A0A2V0PCS0"/>
<dbReference type="InParanoid" id="A0A2V0PCS0"/>
<comment type="caution">
    <text evidence="3">The sequence shown here is derived from an EMBL/GenBank/DDBJ whole genome shotgun (WGS) entry which is preliminary data.</text>
</comment>
<dbReference type="PRINTS" id="PR00081">
    <property type="entry name" value="GDHRDH"/>
</dbReference>
<dbReference type="InterPro" id="IPR051122">
    <property type="entry name" value="SDR_DHRS6-like"/>
</dbReference>
<dbReference type="OrthoDB" id="532543at2759"/>
<protein>
    <recommendedName>
        <fullName evidence="5">Short-chain dehydrogenase</fullName>
    </recommendedName>
</protein>
<name>A0A2V0PCS0_9CHLO</name>
<dbReference type="STRING" id="307507.A0A2V0PCS0"/>
<dbReference type="SUPFAM" id="SSF51735">
    <property type="entry name" value="NAD(P)-binding Rossmann-fold domains"/>
    <property type="match status" value="1"/>
</dbReference>
<dbReference type="PANTHER" id="PTHR43477">
    <property type="entry name" value="DIHYDROANTICAPSIN 7-DEHYDROGENASE"/>
    <property type="match status" value="1"/>
</dbReference>
<keyword evidence="2" id="KW-0560">Oxidoreductase</keyword>
<gene>
    <name evidence="3" type="ORF">Rsub_07468</name>
</gene>
<dbReference type="PANTHER" id="PTHR43477:SF1">
    <property type="entry name" value="DIHYDROANTICAPSIN 7-DEHYDROGENASE"/>
    <property type="match status" value="1"/>
</dbReference>
<reference evidence="3 4" key="1">
    <citation type="journal article" date="2018" name="Sci. Rep.">
        <title>Raphidocelis subcapitata (=Pseudokirchneriella subcapitata) provides an insight into genome evolution and environmental adaptations in the Sphaeropleales.</title>
        <authorList>
            <person name="Suzuki S."/>
            <person name="Yamaguchi H."/>
            <person name="Nakajima N."/>
            <person name="Kawachi M."/>
        </authorList>
    </citation>
    <scope>NUCLEOTIDE SEQUENCE [LARGE SCALE GENOMIC DNA]</scope>
    <source>
        <strain evidence="3 4">NIES-35</strain>
    </source>
</reference>
<evidence type="ECO:0000256" key="2">
    <source>
        <dbReference type="ARBA" id="ARBA00023002"/>
    </source>
</evidence>
<dbReference type="Pfam" id="PF13561">
    <property type="entry name" value="adh_short_C2"/>
    <property type="match status" value="1"/>
</dbReference>
<evidence type="ECO:0000313" key="3">
    <source>
        <dbReference type="EMBL" id="GBF94967.1"/>
    </source>
</evidence>
<dbReference type="EMBL" id="BDRX01000058">
    <property type="protein sequence ID" value="GBF94967.1"/>
    <property type="molecule type" value="Genomic_DNA"/>
</dbReference>
<sequence length="262" mass="27583">MATTDKKTVIVFGATGTVGRALVKMLKDGHLGMAGIKIVAVGVDGEECKKLEKEMGVHTMCKDACDMKACQEVFDMHKGEGILGVVDTIGEFSYKPMADMTADDVMAVIKNNVPASFNIMKLAGPLMAEQGGGSIVCVGAAVTHHGIKHHEAFAAAKGAVESLFRNAAALYAPKNVRINCVAPGLIKHPASAGISLDPEMEKASRELYPMKRLATPEDVAHAICFLLHPLTTFTTGHAFPVDGGLCEVQVHGIAHHAAATKA</sequence>
<proteinExistence type="inferred from homology"/>
<dbReference type="GO" id="GO:0016491">
    <property type="term" value="F:oxidoreductase activity"/>
    <property type="evidence" value="ECO:0007669"/>
    <property type="project" value="UniProtKB-KW"/>
</dbReference>
<dbReference type="InterPro" id="IPR036291">
    <property type="entry name" value="NAD(P)-bd_dom_sf"/>
</dbReference>
<dbReference type="CDD" id="cd05233">
    <property type="entry name" value="SDR_c"/>
    <property type="match status" value="1"/>
</dbReference>
<keyword evidence="4" id="KW-1185">Reference proteome</keyword>